<evidence type="ECO:0000313" key="1">
    <source>
        <dbReference type="EMBL" id="MYN30422.1"/>
    </source>
</evidence>
<proteinExistence type="predicted"/>
<gene>
    <name evidence="1" type="ORF">GTP69_28850</name>
</gene>
<keyword evidence="2" id="KW-1185">Reference proteome</keyword>
<name>A0ABW9W8K4_9BURK</name>
<protein>
    <submittedName>
        <fullName evidence="1">Ester cyclase</fullName>
    </submittedName>
</protein>
<dbReference type="PANTHER" id="PTHR38436">
    <property type="entry name" value="POLYKETIDE CYCLASE SNOAL-LIKE DOMAIN"/>
    <property type="match status" value="1"/>
</dbReference>
<comment type="caution">
    <text evidence="1">The sequence shown here is derived from an EMBL/GenBank/DDBJ whole genome shotgun (WGS) entry which is preliminary data.</text>
</comment>
<organism evidence="1 2">
    <name type="scientific">Duganella levis</name>
    <dbReference type="NCBI Taxonomy" id="2692169"/>
    <lineage>
        <taxon>Bacteria</taxon>
        <taxon>Pseudomonadati</taxon>
        <taxon>Pseudomonadota</taxon>
        <taxon>Betaproteobacteria</taxon>
        <taxon>Burkholderiales</taxon>
        <taxon>Oxalobacteraceae</taxon>
        <taxon>Telluria group</taxon>
        <taxon>Duganella</taxon>
    </lineage>
</organism>
<evidence type="ECO:0000313" key="2">
    <source>
        <dbReference type="Proteomes" id="UP000642144"/>
    </source>
</evidence>
<dbReference type="RefSeq" id="WP_161058086.1">
    <property type="nucleotide sequence ID" value="NZ_WWCT01000038.1"/>
</dbReference>
<reference evidence="1 2" key="1">
    <citation type="submission" date="2019-12" db="EMBL/GenBank/DDBJ databases">
        <title>Novel species isolated from a subtropical stream in China.</title>
        <authorList>
            <person name="Lu H."/>
        </authorList>
    </citation>
    <scope>NUCLEOTIDE SEQUENCE [LARGE SCALE GENOMIC DNA]</scope>
    <source>
        <strain evidence="1 2">CY42W</strain>
    </source>
</reference>
<dbReference type="EMBL" id="WWCT01000038">
    <property type="protein sequence ID" value="MYN30422.1"/>
    <property type="molecule type" value="Genomic_DNA"/>
</dbReference>
<dbReference type="PANTHER" id="PTHR38436:SF1">
    <property type="entry name" value="ESTER CYCLASE"/>
    <property type="match status" value="1"/>
</dbReference>
<accession>A0ABW9W8K4</accession>
<dbReference type="SUPFAM" id="SSF54427">
    <property type="entry name" value="NTF2-like"/>
    <property type="match status" value="1"/>
</dbReference>
<sequence length="143" mass="15984">MTTTEQLRAERIAVETLYRAFNDKNPDLVDAVLAPHWDDIPLGPGQQPGPEGIKTIIRDFAAAFPDVQITIHDMVQEPGKVAVRAEISGTHQGEIFGIAPTGKKVSFRLHEFHQVVDGRLTTTWHMEDWFGLFLQLGQFPPQA</sequence>
<dbReference type="Proteomes" id="UP000642144">
    <property type="component" value="Unassembled WGS sequence"/>
</dbReference>
<dbReference type="Pfam" id="PF07366">
    <property type="entry name" value="SnoaL"/>
    <property type="match status" value="1"/>
</dbReference>
<dbReference type="Gene3D" id="3.10.450.50">
    <property type="match status" value="1"/>
</dbReference>
<dbReference type="InterPro" id="IPR009959">
    <property type="entry name" value="Cyclase_SnoaL-like"/>
</dbReference>
<dbReference type="InterPro" id="IPR032710">
    <property type="entry name" value="NTF2-like_dom_sf"/>
</dbReference>